<proteinExistence type="predicted"/>
<feature type="transmembrane region" description="Helical" evidence="1">
    <location>
        <begin position="257"/>
        <end position="274"/>
    </location>
</feature>
<feature type="transmembrane region" description="Helical" evidence="1">
    <location>
        <begin position="418"/>
        <end position="436"/>
    </location>
</feature>
<keyword evidence="1" id="KW-0472">Membrane</keyword>
<feature type="transmembrane region" description="Helical" evidence="1">
    <location>
        <begin position="280"/>
        <end position="298"/>
    </location>
</feature>
<feature type="transmembrane region" description="Helical" evidence="1">
    <location>
        <begin position="190"/>
        <end position="214"/>
    </location>
</feature>
<feature type="transmembrane region" description="Helical" evidence="1">
    <location>
        <begin position="360"/>
        <end position="377"/>
    </location>
</feature>
<feature type="transmembrane region" description="Helical" evidence="1">
    <location>
        <begin position="389"/>
        <end position="406"/>
    </location>
</feature>
<keyword evidence="1" id="KW-1133">Transmembrane helix</keyword>
<keyword evidence="1" id="KW-0812">Transmembrane</keyword>
<keyword evidence="3" id="KW-1185">Reference proteome</keyword>
<name>A0A226F378_FOLCA</name>
<gene>
    <name evidence="2" type="ORF">Fcan01_02832</name>
</gene>
<feature type="transmembrane region" description="Helical" evidence="1">
    <location>
        <begin position="552"/>
        <end position="571"/>
    </location>
</feature>
<feature type="transmembrane region" description="Helical" evidence="1">
    <location>
        <begin position="226"/>
        <end position="245"/>
    </location>
</feature>
<evidence type="ECO:0000313" key="2">
    <source>
        <dbReference type="EMBL" id="OXA63938.1"/>
    </source>
</evidence>
<evidence type="ECO:0000256" key="1">
    <source>
        <dbReference type="SAM" id="Phobius"/>
    </source>
</evidence>
<feature type="transmembrane region" description="Helical" evidence="1">
    <location>
        <begin position="496"/>
        <end position="514"/>
    </location>
</feature>
<reference evidence="2 3" key="1">
    <citation type="submission" date="2015-12" db="EMBL/GenBank/DDBJ databases">
        <title>The genome of Folsomia candida.</title>
        <authorList>
            <person name="Faddeeva A."/>
            <person name="Derks M.F."/>
            <person name="Anvar Y."/>
            <person name="Smit S."/>
            <person name="Van Straalen N."/>
            <person name="Roelofs D."/>
        </authorList>
    </citation>
    <scope>NUCLEOTIDE SEQUENCE [LARGE SCALE GENOMIC DNA]</scope>
    <source>
        <strain evidence="2 3">VU population</strain>
        <tissue evidence="2">Whole body</tissue>
    </source>
</reference>
<protein>
    <submittedName>
        <fullName evidence="2">Uncharacterized protein</fullName>
    </submittedName>
</protein>
<accession>A0A226F378</accession>
<dbReference type="Proteomes" id="UP000198287">
    <property type="component" value="Unassembled WGS sequence"/>
</dbReference>
<comment type="caution">
    <text evidence="2">The sequence shown here is derived from an EMBL/GenBank/DDBJ whole genome shotgun (WGS) entry which is preliminary data.</text>
</comment>
<organism evidence="2 3">
    <name type="scientific">Folsomia candida</name>
    <name type="common">Springtail</name>
    <dbReference type="NCBI Taxonomy" id="158441"/>
    <lineage>
        <taxon>Eukaryota</taxon>
        <taxon>Metazoa</taxon>
        <taxon>Ecdysozoa</taxon>
        <taxon>Arthropoda</taxon>
        <taxon>Hexapoda</taxon>
        <taxon>Collembola</taxon>
        <taxon>Entomobryomorpha</taxon>
        <taxon>Isotomoidea</taxon>
        <taxon>Isotomidae</taxon>
        <taxon>Proisotominae</taxon>
        <taxon>Folsomia</taxon>
    </lineage>
</organism>
<evidence type="ECO:0000313" key="3">
    <source>
        <dbReference type="Proteomes" id="UP000198287"/>
    </source>
</evidence>
<feature type="transmembrane region" description="Helical" evidence="1">
    <location>
        <begin position="443"/>
        <end position="462"/>
    </location>
</feature>
<dbReference type="EMBL" id="LNIX01000001">
    <property type="protein sequence ID" value="OXA63938.1"/>
    <property type="molecule type" value="Genomic_DNA"/>
</dbReference>
<feature type="transmembrane region" description="Helical" evidence="1">
    <location>
        <begin position="336"/>
        <end position="354"/>
    </location>
</feature>
<dbReference type="AlphaFoldDB" id="A0A226F378"/>
<sequence length="596" mass="64744">MVPYFREQQYDDDDSHSQCRQTAAAGEKSKLADCLCDKIKVHGLLQNHTPHAAAATLWPTMKGDNYDLIHLLTLYIYISFLGKLALRSESNFSLGDNLGYSFFSSRNKNALSRNFTVGTSSISHSPEVCGCGGDEDSEKADMVATLASFVEDDPSILNESSRHHEFNNGTTPMAAVATLKRHLRLASLPISLPIYIPTMSGMVGNFVIAFLLVILSSSSSSSFYHHRPPCLVIVVVLFVLSSLSSTLSCHRRRPPRLVIVVVVLLVLSLSSSSSSSCHCRRPPCLVIVVVLLLVLSLSSSSSSCHRRRPPCLVVVHLVLSSSTSSSSCHRRRRPPCLVIVVVLFVLSSLSSTLSCHRRRPLRLVVVIVHLVLSSSTSSSSCHRRRRPPCLVIVVVVLLVLSLSTSTLSCHRRRPPPRLVIVVVLFVLSSSTSTLSCHRRRPPCLVIVVLLVLSLSSSSLLLFDDDEEKIGVETSTGPAKEAVDDVLSVLSSAIDKIAWGLLAWFFCGFLSAWVGSVSGRWRRAVLAARGFLSGEGLGGGDDAGGRRVGFLEVILFFVALAIYEGAVLTSGVEMMGLGSAAFYCIQKQTAPRRFTTP</sequence>